<protein>
    <submittedName>
        <fullName evidence="1">Uncharacterized protein</fullName>
    </submittedName>
</protein>
<comment type="caution">
    <text evidence="1">The sequence shown here is derived from an EMBL/GenBank/DDBJ whole genome shotgun (WGS) entry which is preliminary data.</text>
</comment>
<reference evidence="1" key="2">
    <citation type="submission" date="2020-11" db="EMBL/GenBank/DDBJ databases">
        <authorList>
            <person name="McCartney M.A."/>
            <person name="Auch B."/>
            <person name="Kono T."/>
            <person name="Mallez S."/>
            <person name="Becker A."/>
            <person name="Gohl D.M."/>
            <person name="Silverstein K.A.T."/>
            <person name="Koren S."/>
            <person name="Bechman K.B."/>
            <person name="Herman A."/>
            <person name="Abrahante J.E."/>
            <person name="Garbe J."/>
        </authorList>
    </citation>
    <scope>NUCLEOTIDE SEQUENCE</scope>
    <source>
        <strain evidence="1">Duluth1</strain>
        <tissue evidence="1">Whole animal</tissue>
    </source>
</reference>
<dbReference type="Proteomes" id="UP000828390">
    <property type="component" value="Unassembled WGS sequence"/>
</dbReference>
<gene>
    <name evidence="1" type="ORF">DPMN_098395</name>
</gene>
<keyword evidence="2" id="KW-1185">Reference proteome</keyword>
<accession>A0A9D4R785</accession>
<name>A0A9D4R785_DREPO</name>
<dbReference type="EMBL" id="JAIWYP010000003">
    <property type="protein sequence ID" value="KAH3855825.1"/>
    <property type="molecule type" value="Genomic_DNA"/>
</dbReference>
<evidence type="ECO:0000313" key="1">
    <source>
        <dbReference type="EMBL" id="KAH3855825.1"/>
    </source>
</evidence>
<evidence type="ECO:0000313" key="2">
    <source>
        <dbReference type="Proteomes" id="UP000828390"/>
    </source>
</evidence>
<reference evidence="1" key="1">
    <citation type="journal article" date="2019" name="bioRxiv">
        <title>The Genome of the Zebra Mussel, Dreissena polymorpha: A Resource for Invasive Species Research.</title>
        <authorList>
            <person name="McCartney M.A."/>
            <person name="Auch B."/>
            <person name="Kono T."/>
            <person name="Mallez S."/>
            <person name="Zhang Y."/>
            <person name="Obille A."/>
            <person name="Becker A."/>
            <person name="Abrahante J.E."/>
            <person name="Garbe J."/>
            <person name="Badalamenti J.P."/>
            <person name="Herman A."/>
            <person name="Mangelson H."/>
            <person name="Liachko I."/>
            <person name="Sullivan S."/>
            <person name="Sone E.D."/>
            <person name="Koren S."/>
            <person name="Silverstein K.A.T."/>
            <person name="Beckman K.B."/>
            <person name="Gohl D.M."/>
        </authorList>
    </citation>
    <scope>NUCLEOTIDE SEQUENCE</scope>
    <source>
        <strain evidence="1">Duluth1</strain>
        <tissue evidence="1">Whole animal</tissue>
    </source>
</reference>
<dbReference type="AlphaFoldDB" id="A0A9D4R785"/>
<proteinExistence type="predicted"/>
<organism evidence="1 2">
    <name type="scientific">Dreissena polymorpha</name>
    <name type="common">Zebra mussel</name>
    <name type="synonym">Mytilus polymorpha</name>
    <dbReference type="NCBI Taxonomy" id="45954"/>
    <lineage>
        <taxon>Eukaryota</taxon>
        <taxon>Metazoa</taxon>
        <taxon>Spiralia</taxon>
        <taxon>Lophotrochozoa</taxon>
        <taxon>Mollusca</taxon>
        <taxon>Bivalvia</taxon>
        <taxon>Autobranchia</taxon>
        <taxon>Heteroconchia</taxon>
        <taxon>Euheterodonta</taxon>
        <taxon>Imparidentia</taxon>
        <taxon>Neoheterodontei</taxon>
        <taxon>Myida</taxon>
        <taxon>Dreissenoidea</taxon>
        <taxon>Dreissenidae</taxon>
        <taxon>Dreissena</taxon>
    </lineage>
</organism>
<sequence length="107" mass="12470">MDNYEQHKCVLELRNWISTSGIADRKLHLVEDACIGRGELEDLFNRFPSHSAYRQGDLSNERWVTRTCLQWSEVRCICSMSKWPLGILRSAAFWKQSNSLTRPVTPK</sequence>